<dbReference type="RefSeq" id="WP_068912716.1">
    <property type="nucleotide sequence ID" value="NZ_MBEW02000009.1"/>
</dbReference>
<dbReference type="STRING" id="1871336.BBG48_03150"/>
<dbReference type="Gene3D" id="2.40.50.1020">
    <property type="entry name" value="LytTr DNA-binding domain"/>
    <property type="match status" value="1"/>
</dbReference>
<accession>A0A371IL85</accession>
<reference evidence="6 7" key="1">
    <citation type="journal article" date="2016" name="Genome Announc.">
        <title>Draft Genome Sequence of Criibacterium bergeronii gen. nov., sp. nov., Strain CCRI-22567T, Isolated from a Vaginal Sample from a Woman with Bacterial Vaginosis.</title>
        <authorList>
            <person name="Maheux A.F."/>
            <person name="Berube E."/>
            <person name="Boudreau D.K."/>
            <person name="Raymond F."/>
            <person name="Corbeil J."/>
            <person name="Roy P.H."/>
            <person name="Boissinot M."/>
            <person name="Omar R.F."/>
        </authorList>
    </citation>
    <scope>NUCLEOTIDE SEQUENCE [LARGE SCALE GENOMIC DNA]</scope>
    <source>
        <strain evidence="6 7">CCRI-22567</strain>
    </source>
</reference>
<dbReference type="GO" id="GO:0000156">
    <property type="term" value="F:phosphorelay response regulator activity"/>
    <property type="evidence" value="ECO:0007669"/>
    <property type="project" value="InterPro"/>
</dbReference>
<evidence type="ECO:0000256" key="3">
    <source>
        <dbReference type="PROSITE-ProRule" id="PRU00169"/>
    </source>
</evidence>
<dbReference type="SMART" id="SM00850">
    <property type="entry name" value="LytTR"/>
    <property type="match status" value="1"/>
</dbReference>
<feature type="domain" description="HTH LytTR-type" evidence="5">
    <location>
        <begin position="133"/>
        <end position="232"/>
    </location>
</feature>
<keyword evidence="7" id="KW-1185">Reference proteome</keyword>
<evidence type="ECO:0000259" key="5">
    <source>
        <dbReference type="PROSITE" id="PS50930"/>
    </source>
</evidence>
<protein>
    <recommendedName>
        <fullName evidence="1">Stage 0 sporulation protein A homolog</fullName>
    </recommendedName>
</protein>
<dbReference type="InterPro" id="IPR001789">
    <property type="entry name" value="Sig_transdc_resp-reg_receiver"/>
</dbReference>
<keyword evidence="6" id="KW-0238">DNA-binding</keyword>
<dbReference type="InterPro" id="IPR011006">
    <property type="entry name" value="CheY-like_superfamily"/>
</dbReference>
<dbReference type="Proteomes" id="UP000093352">
    <property type="component" value="Unassembled WGS sequence"/>
</dbReference>
<dbReference type="Pfam" id="PF00072">
    <property type="entry name" value="Response_reg"/>
    <property type="match status" value="1"/>
</dbReference>
<organism evidence="6 7">
    <name type="scientific">Criibacterium bergeronii</name>
    <dbReference type="NCBI Taxonomy" id="1871336"/>
    <lineage>
        <taxon>Bacteria</taxon>
        <taxon>Bacillati</taxon>
        <taxon>Bacillota</taxon>
        <taxon>Clostridia</taxon>
        <taxon>Peptostreptococcales</taxon>
        <taxon>Filifactoraceae</taxon>
        <taxon>Criibacterium</taxon>
    </lineage>
</organism>
<evidence type="ECO:0000313" key="7">
    <source>
        <dbReference type="Proteomes" id="UP000093352"/>
    </source>
</evidence>
<dbReference type="InterPro" id="IPR007492">
    <property type="entry name" value="LytTR_DNA-bd_dom"/>
</dbReference>
<comment type="function">
    <text evidence="2">May play the central regulatory role in sporulation. It may be an element of the effector pathway responsible for the activation of sporulation genes in response to nutritional stress. Spo0A may act in concert with spo0H (a sigma factor) to control the expression of some genes that are critical to the sporulation process.</text>
</comment>
<evidence type="ECO:0000313" key="6">
    <source>
        <dbReference type="EMBL" id="RDY21245.1"/>
    </source>
</evidence>
<evidence type="ECO:0000256" key="1">
    <source>
        <dbReference type="ARBA" id="ARBA00018672"/>
    </source>
</evidence>
<feature type="modified residue" description="4-aspartylphosphate" evidence="3">
    <location>
        <position position="58"/>
    </location>
</feature>
<dbReference type="SUPFAM" id="SSF52172">
    <property type="entry name" value="CheY-like"/>
    <property type="match status" value="1"/>
</dbReference>
<dbReference type="GO" id="GO:0003677">
    <property type="term" value="F:DNA binding"/>
    <property type="evidence" value="ECO:0007669"/>
    <property type="project" value="UniProtKB-KW"/>
</dbReference>
<sequence length="238" mass="27689">MINIAICDDDKNIIAELRKILTEYAVALNTKVDVYAFLNGQALVDYLSENHIDILYLDIQMDNITGIEVGHKIRKELSNDDIQIVYISAIKDYAMELFKIRPNNFLIKPFSKEEVYETLKEALRLLDNKAKTFTFNVKGKDIKKKITDIIYFESSRHKVKIVTNDGKFEFYSTIANVYKELENFGFAICHSSYIVNIEHIVEFNKDKVKMSNDVVIKISRGKSKDFFEQVAKYDMIHM</sequence>
<dbReference type="SMART" id="SM00448">
    <property type="entry name" value="REC"/>
    <property type="match status" value="1"/>
</dbReference>
<dbReference type="PANTHER" id="PTHR37299:SF1">
    <property type="entry name" value="STAGE 0 SPORULATION PROTEIN A HOMOLOG"/>
    <property type="match status" value="1"/>
</dbReference>
<comment type="caution">
    <text evidence="6">The sequence shown here is derived from an EMBL/GenBank/DDBJ whole genome shotgun (WGS) entry which is preliminary data.</text>
</comment>
<name>A0A371IL85_9FIRM</name>
<dbReference type="PROSITE" id="PS50110">
    <property type="entry name" value="RESPONSE_REGULATORY"/>
    <property type="match status" value="1"/>
</dbReference>
<feature type="domain" description="Response regulatory" evidence="4">
    <location>
        <begin position="3"/>
        <end position="123"/>
    </location>
</feature>
<keyword evidence="3" id="KW-0597">Phosphoprotein</keyword>
<gene>
    <name evidence="6" type="ORF">BBG48_005520</name>
</gene>
<dbReference type="EMBL" id="MBEW02000009">
    <property type="protein sequence ID" value="RDY21245.1"/>
    <property type="molecule type" value="Genomic_DNA"/>
</dbReference>
<dbReference type="PANTHER" id="PTHR37299">
    <property type="entry name" value="TRANSCRIPTIONAL REGULATOR-RELATED"/>
    <property type="match status" value="1"/>
</dbReference>
<dbReference type="AlphaFoldDB" id="A0A371IL85"/>
<dbReference type="PROSITE" id="PS50930">
    <property type="entry name" value="HTH_LYTTR"/>
    <property type="match status" value="1"/>
</dbReference>
<dbReference type="Pfam" id="PF04397">
    <property type="entry name" value="LytTR"/>
    <property type="match status" value="1"/>
</dbReference>
<dbReference type="Gene3D" id="3.40.50.2300">
    <property type="match status" value="1"/>
</dbReference>
<proteinExistence type="predicted"/>
<evidence type="ECO:0000256" key="2">
    <source>
        <dbReference type="ARBA" id="ARBA00024867"/>
    </source>
</evidence>
<dbReference type="InterPro" id="IPR046947">
    <property type="entry name" value="LytR-like"/>
</dbReference>
<evidence type="ECO:0000259" key="4">
    <source>
        <dbReference type="PROSITE" id="PS50110"/>
    </source>
</evidence>